<evidence type="ECO:0000313" key="1">
    <source>
        <dbReference type="EMBL" id="EEF66531.1"/>
    </source>
</evidence>
<dbReference type="AlphaFoldDB" id="B9YBX6"/>
<dbReference type="EMBL" id="ACCF01000208">
    <property type="protein sequence ID" value="EEF66531.1"/>
    <property type="molecule type" value="Genomic_DNA"/>
</dbReference>
<gene>
    <name evidence="1" type="ORF">HOLDEFILI_03333</name>
</gene>
<dbReference type="eggNOG" id="ENOG502ZH1X">
    <property type="taxonomic scope" value="Bacteria"/>
</dbReference>
<evidence type="ECO:0000313" key="2">
    <source>
        <dbReference type="Proteomes" id="UP000005950"/>
    </source>
</evidence>
<dbReference type="STRING" id="545696.HOLDEFILI_03333"/>
<proteinExistence type="predicted"/>
<accession>B9YBX6</accession>
<sequence length="48" mass="5399">MTTLCFVFGRTQAAPSLFLCGFRKNRDFAGISLGAERFLGEEEQRQQA</sequence>
<protein>
    <submittedName>
        <fullName evidence="1">Uncharacterized protein</fullName>
    </submittedName>
</protein>
<reference evidence="1 2" key="2">
    <citation type="submission" date="2009-02" db="EMBL/GenBank/DDBJ databases">
        <title>Draft genome sequence of Holdemania filiformis DSM 12042.</title>
        <authorList>
            <person name="Sudarsanam P."/>
            <person name="Ley R."/>
            <person name="Guruge J."/>
            <person name="Turnbaugh P.J."/>
            <person name="Mahowald M."/>
            <person name="Liep D."/>
            <person name="Gordon J."/>
        </authorList>
    </citation>
    <scope>NUCLEOTIDE SEQUENCE [LARGE SCALE GENOMIC DNA]</scope>
    <source>
        <strain evidence="1 2">DSM 12042</strain>
    </source>
</reference>
<comment type="caution">
    <text evidence="1">The sequence shown here is derived from an EMBL/GenBank/DDBJ whole genome shotgun (WGS) entry which is preliminary data.</text>
</comment>
<dbReference type="HOGENOM" id="CLU_3153654_0_0_9"/>
<name>B9YBX6_9FIRM</name>
<organism evidence="1 2">
    <name type="scientific">Holdemania filiformis DSM 12042</name>
    <dbReference type="NCBI Taxonomy" id="545696"/>
    <lineage>
        <taxon>Bacteria</taxon>
        <taxon>Bacillati</taxon>
        <taxon>Bacillota</taxon>
        <taxon>Erysipelotrichia</taxon>
        <taxon>Erysipelotrichales</taxon>
        <taxon>Erysipelotrichaceae</taxon>
        <taxon>Holdemania</taxon>
    </lineage>
</organism>
<dbReference type="Proteomes" id="UP000005950">
    <property type="component" value="Unassembled WGS sequence"/>
</dbReference>
<reference evidence="1 2" key="1">
    <citation type="submission" date="2008-12" db="EMBL/GenBank/DDBJ databases">
        <authorList>
            <person name="Fulton L."/>
            <person name="Clifton S."/>
            <person name="Fulton B."/>
            <person name="Xu J."/>
            <person name="Minx P."/>
            <person name="Pepin K.H."/>
            <person name="Johnson M."/>
            <person name="Bhonagiri V."/>
            <person name="Nash W.E."/>
            <person name="Mardis E.R."/>
            <person name="Wilson R.K."/>
        </authorList>
    </citation>
    <scope>NUCLEOTIDE SEQUENCE [LARGE SCALE GENOMIC DNA]</scope>
    <source>
        <strain evidence="1 2">DSM 12042</strain>
    </source>
</reference>